<dbReference type="EC" id="3.2.1.26" evidence="2"/>
<dbReference type="SMART" id="SM00640">
    <property type="entry name" value="Glyco_32"/>
    <property type="match status" value="1"/>
</dbReference>
<dbReference type="Pfam" id="PF00251">
    <property type="entry name" value="Glyco_hydro_32N"/>
    <property type="match status" value="1"/>
</dbReference>
<comment type="caution">
    <text evidence="6">The sequence shown here is derived from an EMBL/GenBank/DDBJ whole genome shotgun (WGS) entry which is preliminary data.</text>
</comment>
<evidence type="ECO:0000256" key="3">
    <source>
        <dbReference type="ARBA" id="ARBA00022801"/>
    </source>
</evidence>
<dbReference type="SUPFAM" id="SSF75005">
    <property type="entry name" value="Arabinanase/levansucrase/invertase"/>
    <property type="match status" value="1"/>
</dbReference>
<feature type="domain" description="Glycosyl hydrolase family 32 N-terminal" evidence="5">
    <location>
        <begin position="14"/>
        <end position="328"/>
    </location>
</feature>
<reference evidence="7" key="1">
    <citation type="journal article" date="2019" name="Int. J. Syst. Evol. Microbiol.">
        <title>The Global Catalogue of Microorganisms (GCM) 10K type strain sequencing project: providing services to taxonomists for standard genome sequencing and annotation.</title>
        <authorList>
            <consortium name="The Broad Institute Genomics Platform"/>
            <consortium name="The Broad Institute Genome Sequencing Center for Infectious Disease"/>
            <person name="Wu L."/>
            <person name="Ma J."/>
        </authorList>
    </citation>
    <scope>NUCLEOTIDE SEQUENCE [LARGE SCALE GENOMIC DNA]</scope>
    <source>
        <strain evidence="7">JCM 16540</strain>
    </source>
</reference>
<dbReference type="PANTHER" id="PTHR43101">
    <property type="entry name" value="BETA-FRUCTOSIDASE"/>
    <property type="match status" value="1"/>
</dbReference>
<evidence type="ECO:0000256" key="4">
    <source>
        <dbReference type="ARBA" id="ARBA00023295"/>
    </source>
</evidence>
<sequence length="432" mass="46891">MPETEPGRDFPRLHVRPRRGWLNDPNGLVRVDGTYHVFFQHNPDEPVHDRVGWGHASSTDLLRWTEHPVALAPRPGGPDAAGCWSGCVTDDDGTPTAVYTAVPDHPDHARAAGALLARSDRSLLGWTADDRFVVGTPSLVGVEEVRDPFVFRVDGHRYVVQGAGARQGRPQLLLWAADDLEHWVDLGPLLTTDDPVAAAVAEANLWECPNLVRVPAVDPTAEDAWVLLLSLWRWVDERHELAGVRYLVGDLQADGPGLRFVASSGGVLDDGPAFYAPQVLPDGDRVLVWGWAWEVGRSEEQVRAAGWAGVLTFPRELAVADGVLTSRPAAELVGLRDRPLRGLVDGPLDVTAFELRSVCSARLRLVDDGRELFSLDVGGSSSVPTTVLVDGSLVEVFRGGATRTERAYPTPTSTWLVDADPAMVQGWSLALP</sequence>
<name>A0ABP6X9W4_9ACTN</name>
<dbReference type="InterPro" id="IPR023296">
    <property type="entry name" value="Glyco_hydro_beta-prop_sf"/>
</dbReference>
<dbReference type="RefSeq" id="WP_204910874.1">
    <property type="nucleotide sequence ID" value="NZ_BAAAYR010000002.1"/>
</dbReference>
<dbReference type="CDD" id="cd08996">
    <property type="entry name" value="GH32_FFase"/>
    <property type="match status" value="1"/>
</dbReference>
<gene>
    <name evidence="6" type="ORF">GCM10022197_19130</name>
</gene>
<dbReference type="PANTHER" id="PTHR43101:SF1">
    <property type="entry name" value="BETA-FRUCTOSIDASE"/>
    <property type="match status" value="1"/>
</dbReference>
<dbReference type="EMBL" id="BAAAYR010000002">
    <property type="protein sequence ID" value="GAA3563746.1"/>
    <property type="molecule type" value="Genomic_DNA"/>
</dbReference>
<keyword evidence="7" id="KW-1185">Reference proteome</keyword>
<keyword evidence="4" id="KW-0326">Glycosidase</keyword>
<proteinExistence type="inferred from homology"/>
<dbReference type="Proteomes" id="UP001500767">
    <property type="component" value="Unassembled WGS sequence"/>
</dbReference>
<evidence type="ECO:0000313" key="6">
    <source>
        <dbReference type="EMBL" id="GAA3563746.1"/>
    </source>
</evidence>
<protein>
    <recommendedName>
        <fullName evidence="2">beta-fructofuranosidase</fullName>
        <ecNumber evidence="2">3.2.1.26</ecNumber>
    </recommendedName>
</protein>
<dbReference type="PROSITE" id="PS00609">
    <property type="entry name" value="GLYCOSYL_HYDROL_F32"/>
    <property type="match status" value="1"/>
</dbReference>
<evidence type="ECO:0000313" key="7">
    <source>
        <dbReference type="Proteomes" id="UP001500767"/>
    </source>
</evidence>
<evidence type="ECO:0000256" key="1">
    <source>
        <dbReference type="ARBA" id="ARBA00009902"/>
    </source>
</evidence>
<dbReference type="InterPro" id="IPR018053">
    <property type="entry name" value="Glyco_hydro_32_AS"/>
</dbReference>
<evidence type="ECO:0000259" key="5">
    <source>
        <dbReference type="Pfam" id="PF00251"/>
    </source>
</evidence>
<accession>A0ABP6X9W4</accession>
<organism evidence="6 7">
    <name type="scientific">Microlunatus spumicola</name>
    <dbReference type="NCBI Taxonomy" id="81499"/>
    <lineage>
        <taxon>Bacteria</taxon>
        <taxon>Bacillati</taxon>
        <taxon>Actinomycetota</taxon>
        <taxon>Actinomycetes</taxon>
        <taxon>Propionibacteriales</taxon>
        <taxon>Propionibacteriaceae</taxon>
        <taxon>Microlunatus</taxon>
    </lineage>
</organism>
<dbReference type="InterPro" id="IPR001362">
    <property type="entry name" value="Glyco_hydro_32"/>
</dbReference>
<dbReference type="Gene3D" id="2.115.10.20">
    <property type="entry name" value="Glycosyl hydrolase domain, family 43"/>
    <property type="match status" value="1"/>
</dbReference>
<comment type="similarity">
    <text evidence="1">Belongs to the glycosyl hydrolase 32 family.</text>
</comment>
<dbReference type="InterPro" id="IPR013148">
    <property type="entry name" value="Glyco_hydro_32_N"/>
</dbReference>
<evidence type="ECO:0000256" key="2">
    <source>
        <dbReference type="ARBA" id="ARBA00012758"/>
    </source>
</evidence>
<keyword evidence="3" id="KW-0378">Hydrolase</keyword>
<dbReference type="InterPro" id="IPR051214">
    <property type="entry name" value="GH32_Enzymes"/>
</dbReference>